<evidence type="ECO:0000313" key="2">
    <source>
        <dbReference type="Proteomes" id="UP000238479"/>
    </source>
</evidence>
<organism evidence="1 2">
    <name type="scientific">Rosa chinensis</name>
    <name type="common">China rose</name>
    <dbReference type="NCBI Taxonomy" id="74649"/>
    <lineage>
        <taxon>Eukaryota</taxon>
        <taxon>Viridiplantae</taxon>
        <taxon>Streptophyta</taxon>
        <taxon>Embryophyta</taxon>
        <taxon>Tracheophyta</taxon>
        <taxon>Spermatophyta</taxon>
        <taxon>Magnoliopsida</taxon>
        <taxon>eudicotyledons</taxon>
        <taxon>Gunneridae</taxon>
        <taxon>Pentapetalae</taxon>
        <taxon>rosids</taxon>
        <taxon>fabids</taxon>
        <taxon>Rosales</taxon>
        <taxon>Rosaceae</taxon>
        <taxon>Rosoideae</taxon>
        <taxon>Rosoideae incertae sedis</taxon>
        <taxon>Rosa</taxon>
    </lineage>
</organism>
<protein>
    <submittedName>
        <fullName evidence="1">Uncharacterized protein</fullName>
    </submittedName>
</protein>
<dbReference type="AlphaFoldDB" id="A0A2P6S4B5"/>
<proteinExistence type="predicted"/>
<reference evidence="1 2" key="1">
    <citation type="journal article" date="2018" name="Nat. Genet.">
        <title>The Rosa genome provides new insights in the design of modern roses.</title>
        <authorList>
            <person name="Bendahmane M."/>
        </authorList>
    </citation>
    <scope>NUCLEOTIDE SEQUENCE [LARGE SCALE GENOMIC DNA]</scope>
    <source>
        <strain evidence="2">cv. Old Blush</strain>
    </source>
</reference>
<accession>A0A2P6S4B5</accession>
<name>A0A2P6S4B5_ROSCH</name>
<sequence>MKKSYQSTKTVRSYCIWKLNQGTTFMVKRVDDFTGHSHHPMYLEFLQKIFMYFELNCFSLKKKSIHIVKRPEHSKLLPIDCVFFEVMDEK</sequence>
<comment type="caution">
    <text evidence="1">The sequence shown here is derived from an EMBL/GenBank/DDBJ whole genome shotgun (WGS) entry which is preliminary data.</text>
</comment>
<dbReference type="Proteomes" id="UP000238479">
    <property type="component" value="Chromosome 2"/>
</dbReference>
<keyword evidence="2" id="KW-1185">Reference proteome</keyword>
<evidence type="ECO:0000313" key="1">
    <source>
        <dbReference type="EMBL" id="PRQ53521.1"/>
    </source>
</evidence>
<dbReference type="EMBL" id="PDCK01000040">
    <property type="protein sequence ID" value="PRQ53521.1"/>
    <property type="molecule type" value="Genomic_DNA"/>
</dbReference>
<gene>
    <name evidence="1" type="ORF">RchiOBHm_Chr2g0167431</name>
</gene>
<dbReference type="Gramene" id="PRQ53521">
    <property type="protein sequence ID" value="PRQ53521"/>
    <property type="gene ID" value="RchiOBHm_Chr2g0167431"/>
</dbReference>